<evidence type="ECO:0000256" key="9">
    <source>
        <dbReference type="ARBA" id="ARBA00025687"/>
    </source>
</evidence>
<evidence type="ECO:0000256" key="7">
    <source>
        <dbReference type="ARBA" id="ARBA00023163"/>
    </source>
</evidence>
<sequence length="126" mass="14538">MADNSSNQQSEPEVPVTQKPEPKYGSKDPSQGSTRFELELEFVQCLGNGWYLNHLAGQKLLEKPDFVRYIDYLQYWKQPEYACYLSYPGPSLKALELLQQEKFRQDILKPDVLESFVTQMANAGKE</sequence>
<dbReference type="Proteomes" id="UP000799302">
    <property type="component" value="Unassembled WGS sequence"/>
</dbReference>
<keyword evidence="13" id="KW-1185">Reference proteome</keyword>
<dbReference type="GO" id="GO:0003712">
    <property type="term" value="F:transcription coregulator activity"/>
    <property type="evidence" value="ECO:0007669"/>
    <property type="project" value="InterPro"/>
</dbReference>
<evidence type="ECO:0000256" key="1">
    <source>
        <dbReference type="ARBA" id="ARBA00004123"/>
    </source>
</evidence>
<evidence type="ECO:0000256" key="4">
    <source>
        <dbReference type="ARBA" id="ARBA00019660"/>
    </source>
</evidence>
<evidence type="ECO:0000256" key="11">
    <source>
        <dbReference type="SAM" id="MobiDB-lite"/>
    </source>
</evidence>
<keyword evidence="5 10" id="KW-0805">Transcription regulation</keyword>
<comment type="similarity">
    <text evidence="2 10">Belongs to the Mediator complex subunit 31 family.</text>
</comment>
<evidence type="ECO:0000313" key="12">
    <source>
        <dbReference type="EMBL" id="KAF2668354.1"/>
    </source>
</evidence>
<reference evidence="12" key="1">
    <citation type="journal article" date="2020" name="Stud. Mycol.">
        <title>101 Dothideomycetes genomes: a test case for predicting lifestyles and emergence of pathogens.</title>
        <authorList>
            <person name="Haridas S."/>
            <person name="Albert R."/>
            <person name="Binder M."/>
            <person name="Bloem J."/>
            <person name="Labutti K."/>
            <person name="Salamov A."/>
            <person name="Andreopoulos B."/>
            <person name="Baker S."/>
            <person name="Barry K."/>
            <person name="Bills G."/>
            <person name="Bluhm B."/>
            <person name="Cannon C."/>
            <person name="Castanera R."/>
            <person name="Culley D."/>
            <person name="Daum C."/>
            <person name="Ezra D."/>
            <person name="Gonzalez J."/>
            <person name="Henrissat B."/>
            <person name="Kuo A."/>
            <person name="Liang C."/>
            <person name="Lipzen A."/>
            <person name="Lutzoni F."/>
            <person name="Magnuson J."/>
            <person name="Mondo S."/>
            <person name="Nolan M."/>
            <person name="Ohm R."/>
            <person name="Pangilinan J."/>
            <person name="Park H.-J."/>
            <person name="Ramirez L."/>
            <person name="Alfaro M."/>
            <person name="Sun H."/>
            <person name="Tritt A."/>
            <person name="Yoshinaga Y."/>
            <person name="Zwiers L.-H."/>
            <person name="Turgeon B."/>
            <person name="Goodwin S."/>
            <person name="Spatafora J."/>
            <person name="Crous P."/>
            <person name="Grigoriev I."/>
        </authorList>
    </citation>
    <scope>NUCLEOTIDE SEQUENCE</scope>
    <source>
        <strain evidence="12">CBS 115976</strain>
    </source>
</reference>
<feature type="compositionally biased region" description="Polar residues" evidence="11">
    <location>
        <begin position="1"/>
        <end position="11"/>
    </location>
</feature>
<dbReference type="GO" id="GO:0016592">
    <property type="term" value="C:mediator complex"/>
    <property type="evidence" value="ECO:0007669"/>
    <property type="project" value="InterPro"/>
</dbReference>
<protein>
    <recommendedName>
        <fullName evidence="4 10">Mediator of RNA polymerase II transcription subunit 31</fullName>
    </recommendedName>
</protein>
<evidence type="ECO:0000256" key="3">
    <source>
        <dbReference type="ARBA" id="ARBA00011837"/>
    </source>
</evidence>
<evidence type="ECO:0000256" key="2">
    <source>
        <dbReference type="ARBA" id="ARBA00006378"/>
    </source>
</evidence>
<dbReference type="GO" id="GO:0006355">
    <property type="term" value="P:regulation of DNA-templated transcription"/>
    <property type="evidence" value="ECO:0007669"/>
    <property type="project" value="InterPro"/>
</dbReference>
<keyword evidence="7 10" id="KW-0804">Transcription</keyword>
<name>A0A6A6UBP6_9PEZI</name>
<keyword evidence="8 10" id="KW-0539">Nucleus</keyword>
<evidence type="ECO:0000256" key="5">
    <source>
        <dbReference type="ARBA" id="ARBA00023015"/>
    </source>
</evidence>
<gene>
    <name evidence="12" type="ORF">BT63DRAFT_414368</name>
</gene>
<organism evidence="12 13">
    <name type="scientific">Microthyrium microscopicum</name>
    <dbReference type="NCBI Taxonomy" id="703497"/>
    <lineage>
        <taxon>Eukaryota</taxon>
        <taxon>Fungi</taxon>
        <taxon>Dikarya</taxon>
        <taxon>Ascomycota</taxon>
        <taxon>Pezizomycotina</taxon>
        <taxon>Dothideomycetes</taxon>
        <taxon>Dothideomycetes incertae sedis</taxon>
        <taxon>Microthyriales</taxon>
        <taxon>Microthyriaceae</taxon>
        <taxon>Microthyrium</taxon>
    </lineage>
</organism>
<dbReference type="PANTHER" id="PTHR13186">
    <property type="entry name" value="MEDIATOR OF RNA POLYMERASE II TRANSCRIPTION SUBUNIT 31"/>
    <property type="match status" value="1"/>
</dbReference>
<accession>A0A6A6UBP6</accession>
<dbReference type="EMBL" id="MU004236">
    <property type="protein sequence ID" value="KAF2668354.1"/>
    <property type="molecule type" value="Genomic_DNA"/>
</dbReference>
<comment type="subcellular location">
    <subcellularLocation>
        <location evidence="1 10">Nucleus</location>
    </subcellularLocation>
</comment>
<dbReference type="AlphaFoldDB" id="A0A6A6UBP6"/>
<comment type="subunit">
    <text evidence="3 10">Component of the Mediator complex.</text>
</comment>
<dbReference type="FunFam" id="1.10.10.1340:FF:000002">
    <property type="entry name" value="Mediator of RNA polymerase II transcription subunit 31"/>
    <property type="match status" value="1"/>
</dbReference>
<evidence type="ECO:0000256" key="8">
    <source>
        <dbReference type="ARBA" id="ARBA00023242"/>
    </source>
</evidence>
<evidence type="ECO:0000256" key="10">
    <source>
        <dbReference type="RuleBase" id="RU364129"/>
    </source>
</evidence>
<dbReference type="Gene3D" id="1.10.10.1340">
    <property type="entry name" value="Mediator of RNA polymerase II, submodule Med31 (Soh1)"/>
    <property type="match status" value="1"/>
</dbReference>
<proteinExistence type="inferred from homology"/>
<dbReference type="InterPro" id="IPR038089">
    <property type="entry name" value="Med31_sf"/>
</dbReference>
<feature type="region of interest" description="Disordered" evidence="11">
    <location>
        <begin position="1"/>
        <end position="32"/>
    </location>
</feature>
<evidence type="ECO:0000256" key="6">
    <source>
        <dbReference type="ARBA" id="ARBA00023159"/>
    </source>
</evidence>
<dbReference type="InterPro" id="IPR008831">
    <property type="entry name" value="Mediator_Med31"/>
</dbReference>
<evidence type="ECO:0000313" key="13">
    <source>
        <dbReference type="Proteomes" id="UP000799302"/>
    </source>
</evidence>
<dbReference type="Pfam" id="PF05669">
    <property type="entry name" value="Med31"/>
    <property type="match status" value="1"/>
</dbReference>
<comment type="function">
    <text evidence="9 10">Component of the Mediator complex, a coactivator involved in the regulated transcription of nearly all RNA polymerase II-dependent genes. Mediator functions as a bridge to convey information from gene-specific regulatory proteins to the basal RNA polymerase II transcription machinery. Mediator is recruited to promoters by direct interactions with regulatory proteins and serves as a scaffold for the assembly of a functional preinitiation complex with RNA polymerase II and the general transcription factors.</text>
</comment>
<keyword evidence="6 10" id="KW-0010">Activator</keyword>
<dbReference type="OrthoDB" id="10257739at2759"/>